<gene>
    <name evidence="1" type="ORF">HNQ92_002078</name>
</gene>
<dbReference type="Pfam" id="PF14054">
    <property type="entry name" value="DUF4249"/>
    <property type="match status" value="1"/>
</dbReference>
<evidence type="ECO:0000313" key="2">
    <source>
        <dbReference type="Proteomes" id="UP000557307"/>
    </source>
</evidence>
<sequence length="371" mass="42246">MKYRFSLLGLVGIFFFLESCIDPFSPPEITSARQYLVVDGFLDVGSDTSWIRLSRTQNILDTDQPTQENGAQVRVQGDRGSTFPFAQVGGGRYMLPPQSFQEAEQFRLYIRTSGGYEYYSDYVPIKKTPPIDSITYKVDEARDGIQFYVNTQDPQSNTRFYRWKFEETWEYSMPLYSAYEIQDGAVVDRRENINTCWSSTKPATILVGTTVKLSQDVLRQHPITFVSASTGKLRSRYSILLKQYALTQEGFQYWISLAKTTEQTGSLFDPLPSQITGNIKCITDPQELAFGFFSASASQEKRLLIAPRMGRMGFCPIIDTLDRFKVLETQEMIISEYFGENAIFPDYLIGTVSCADCRTRGGTTTKPSYWP</sequence>
<protein>
    <recommendedName>
        <fullName evidence="3">DUF4249 domain-containing protein</fullName>
    </recommendedName>
</protein>
<dbReference type="RefSeq" id="WP_184173837.1">
    <property type="nucleotide sequence ID" value="NZ_JACHGF010000003.1"/>
</dbReference>
<evidence type="ECO:0008006" key="3">
    <source>
        <dbReference type="Google" id="ProtNLM"/>
    </source>
</evidence>
<proteinExistence type="predicted"/>
<evidence type="ECO:0000313" key="1">
    <source>
        <dbReference type="EMBL" id="MBB5283935.1"/>
    </source>
</evidence>
<name>A0A840TLY6_9BACT</name>
<keyword evidence="2" id="KW-1185">Reference proteome</keyword>
<organism evidence="1 2">
    <name type="scientific">Rhabdobacter roseus</name>
    <dbReference type="NCBI Taxonomy" id="1655419"/>
    <lineage>
        <taxon>Bacteria</taxon>
        <taxon>Pseudomonadati</taxon>
        <taxon>Bacteroidota</taxon>
        <taxon>Cytophagia</taxon>
        <taxon>Cytophagales</taxon>
        <taxon>Cytophagaceae</taxon>
        <taxon>Rhabdobacter</taxon>
    </lineage>
</organism>
<dbReference type="InterPro" id="IPR025345">
    <property type="entry name" value="DUF4249"/>
</dbReference>
<accession>A0A840TLY6</accession>
<comment type="caution">
    <text evidence="1">The sequence shown here is derived from an EMBL/GenBank/DDBJ whole genome shotgun (WGS) entry which is preliminary data.</text>
</comment>
<dbReference type="AlphaFoldDB" id="A0A840TLY6"/>
<reference evidence="1 2" key="1">
    <citation type="submission" date="2020-08" db="EMBL/GenBank/DDBJ databases">
        <title>Genomic Encyclopedia of Type Strains, Phase IV (KMG-IV): sequencing the most valuable type-strain genomes for metagenomic binning, comparative biology and taxonomic classification.</title>
        <authorList>
            <person name="Goeker M."/>
        </authorList>
    </citation>
    <scope>NUCLEOTIDE SEQUENCE [LARGE SCALE GENOMIC DNA]</scope>
    <source>
        <strain evidence="1 2">DSM 105074</strain>
    </source>
</reference>
<dbReference type="Proteomes" id="UP000557307">
    <property type="component" value="Unassembled WGS sequence"/>
</dbReference>
<dbReference type="EMBL" id="JACHGF010000003">
    <property type="protein sequence ID" value="MBB5283935.1"/>
    <property type="molecule type" value="Genomic_DNA"/>
</dbReference>